<evidence type="ECO:0008006" key="5">
    <source>
        <dbReference type="Google" id="ProtNLM"/>
    </source>
</evidence>
<feature type="coiled-coil region" evidence="1">
    <location>
        <begin position="235"/>
        <end position="333"/>
    </location>
</feature>
<name>A0A401SFG3_CHIPU</name>
<protein>
    <recommendedName>
        <fullName evidence="5">Coiled-coil domain-containing protein 30</fullName>
    </recommendedName>
</protein>
<dbReference type="Pfam" id="PF15742">
    <property type="entry name" value="DUF4686"/>
    <property type="match status" value="1"/>
</dbReference>
<reference evidence="3 4" key="1">
    <citation type="journal article" date="2018" name="Nat. Ecol. Evol.">
        <title>Shark genomes provide insights into elasmobranch evolution and the origin of vertebrates.</title>
        <authorList>
            <person name="Hara Y"/>
            <person name="Yamaguchi K"/>
            <person name="Onimaru K"/>
            <person name="Kadota M"/>
            <person name="Koyanagi M"/>
            <person name="Keeley SD"/>
            <person name="Tatsumi K"/>
            <person name="Tanaka K"/>
            <person name="Motone F"/>
            <person name="Kageyama Y"/>
            <person name="Nozu R"/>
            <person name="Adachi N"/>
            <person name="Nishimura O"/>
            <person name="Nakagawa R"/>
            <person name="Tanegashima C"/>
            <person name="Kiyatake I"/>
            <person name="Matsumoto R"/>
            <person name="Murakumo K"/>
            <person name="Nishida K"/>
            <person name="Terakita A"/>
            <person name="Kuratani S"/>
            <person name="Sato K"/>
            <person name="Hyodo S Kuraku.S."/>
        </authorList>
    </citation>
    <scope>NUCLEOTIDE SEQUENCE [LARGE SCALE GENOMIC DNA]</scope>
</reference>
<dbReference type="PANTHER" id="PTHR34479:SF1">
    <property type="entry name" value="COILED-COIL DOMAIN-CONTAINING PROTEIN 30"/>
    <property type="match status" value="1"/>
</dbReference>
<comment type="caution">
    <text evidence="3">The sequence shown here is derived from an EMBL/GenBank/DDBJ whole genome shotgun (WGS) entry which is preliminary data.</text>
</comment>
<dbReference type="Proteomes" id="UP000287033">
    <property type="component" value="Unassembled WGS sequence"/>
</dbReference>
<evidence type="ECO:0000256" key="1">
    <source>
        <dbReference type="SAM" id="Coils"/>
    </source>
</evidence>
<gene>
    <name evidence="3" type="ORF">chiPu_0007530</name>
</gene>
<feature type="coiled-coil region" evidence="1">
    <location>
        <begin position="1057"/>
        <end position="1119"/>
    </location>
</feature>
<accession>A0A401SFG3</accession>
<organism evidence="3 4">
    <name type="scientific">Chiloscyllium punctatum</name>
    <name type="common">Brownbanded bambooshark</name>
    <name type="synonym">Hemiscyllium punctatum</name>
    <dbReference type="NCBI Taxonomy" id="137246"/>
    <lineage>
        <taxon>Eukaryota</taxon>
        <taxon>Metazoa</taxon>
        <taxon>Chordata</taxon>
        <taxon>Craniata</taxon>
        <taxon>Vertebrata</taxon>
        <taxon>Chondrichthyes</taxon>
        <taxon>Elasmobranchii</taxon>
        <taxon>Galeomorphii</taxon>
        <taxon>Galeoidea</taxon>
        <taxon>Orectolobiformes</taxon>
        <taxon>Hemiscylliidae</taxon>
        <taxon>Chiloscyllium</taxon>
    </lineage>
</organism>
<feature type="coiled-coil region" evidence="1">
    <location>
        <begin position="174"/>
        <end position="209"/>
    </location>
</feature>
<dbReference type="AlphaFoldDB" id="A0A401SFG3"/>
<evidence type="ECO:0000313" key="3">
    <source>
        <dbReference type="EMBL" id="GCC29093.1"/>
    </source>
</evidence>
<evidence type="ECO:0000313" key="4">
    <source>
        <dbReference type="Proteomes" id="UP000287033"/>
    </source>
</evidence>
<proteinExistence type="predicted"/>
<dbReference type="STRING" id="137246.A0A401SFG3"/>
<evidence type="ECO:0000256" key="2">
    <source>
        <dbReference type="SAM" id="MobiDB-lite"/>
    </source>
</evidence>
<keyword evidence="4" id="KW-1185">Reference proteome</keyword>
<dbReference type="EMBL" id="BEZZ01000232">
    <property type="protein sequence ID" value="GCC29093.1"/>
    <property type="molecule type" value="Genomic_DNA"/>
</dbReference>
<feature type="coiled-coil region" evidence="1">
    <location>
        <begin position="75"/>
        <end position="113"/>
    </location>
</feature>
<feature type="coiled-coil region" evidence="1">
    <location>
        <begin position="874"/>
        <end position="1003"/>
    </location>
</feature>
<feature type="region of interest" description="Disordered" evidence="2">
    <location>
        <begin position="350"/>
        <end position="398"/>
    </location>
</feature>
<dbReference type="OMA" id="ENYVDHI"/>
<feature type="coiled-coil region" evidence="1">
    <location>
        <begin position="699"/>
        <end position="849"/>
    </location>
</feature>
<dbReference type="InterPro" id="IPR052825">
    <property type="entry name" value="CCD-Prefoldin_beta-like"/>
</dbReference>
<dbReference type="OrthoDB" id="10007527at2759"/>
<feature type="coiled-coil region" evidence="1">
    <location>
        <begin position="429"/>
        <end position="656"/>
    </location>
</feature>
<keyword evidence="1" id="KW-0175">Coiled coil</keyword>
<dbReference type="PANTHER" id="PTHR34479">
    <property type="entry name" value="COILED-COIL DOMAIN-CONTAINING PROTEIN 30"/>
    <property type="match status" value="1"/>
</dbReference>
<dbReference type="InterPro" id="IPR031476">
    <property type="entry name" value="DUF4686"/>
</dbReference>
<sequence>MFAEWEMESNGEEKVELEDILKKLQDDGLDTDACSANEHLSHLWRIYLRAEGTLQATMQDLEGVRQQQASEMKEVENYVDHIRNLSEDREALTAEYERENELLKMELQRLKLGQETQVKEVEEMLEQEGLAEIAHSGPSEQVAYLLVERATLLEKLESADRNVDSQSVTGSIRETHLQDELDQMRQTLEEELKQQRETMQRTKETMAKEPLSEPASPWKKLFGVRQQTHSVSKDIATHDEDLEKERKLRERAERDLDEAARRLEMAHEEIRRLTDELDMERKVHCNNDFMELDKAKEQNSKLDEEILALRERVRSLDSERKSLLEVVENLQKAQPAQAQQPSRLQNKMNQLKPENKAEPAQQVGSQSQPIKEIPVPAVRKKHKIPSSSRSTSKECPVTDMEQDSLLLDSGQDMHHPKSELLHKRCHHEINRLDSKNHDLQRKLHRLQQDLEELTIRNETLENTLAEQRNHPRDGQHSTDCEKEVLKAKITSMETDYAKLKRKYKELKAKSHEVISAVSKEQDIQEQLKRSQMTMESIQQRLEEEVKNREYLEGALSNAQQSKIRAEELNKMLEDHREISSCQGIQNNCWKEMADKYQCQIAELKKTIQKLQEEKVSALNQMTNPSNKNLEFMQQQLNTVLKENQQLNEDNLILRQQLCSDQHGSQTINQEICNLRQQLNASQQESKLLAQENYTIRQQLGCSQQENQRLNQEVSNIQKQLTELIHSKEQVEDNITQVQLQALKLEISQLQNSLELEQKNSYQHKQALELQLEEANNRAKMNLEYKTAQCRVSELDQHNLVLKSECEMKQQRLKELEMESNKTFHLSKQLKSVQDELVAEKNKTQSAEKKTAEIQQQLCSIQHQLRLSDARNKEREVLETELKESRDTAAKLKNQLQEELLQRKLADQNAEELQKQIKSMLEKEGCLVRGRCDLEQQMQQQESRMHVLEEEKEALYSENLSTQKANKKLMDEICTHKQEIEKLKEELQNMLQQLDSQVRLYNEKQMRHKQKLRKAKEIFIREVMLRDGKIKHLESEIKLMKNLMDKEHAWNMKVTYENDLLLVEKRELLQQLSEQEDAVRNNNSVVCNVKHRINYLEEENKQLQDETVKLSDRLGSLERSLKIIKTDPSKSQHPENFSVSFPQDVCRLPYNDTSLKSGIFMSSTRYCNYCK</sequence>